<dbReference type="EMBL" id="KE504127">
    <property type="protein sequence ID" value="EPT04308.1"/>
    <property type="molecule type" value="Genomic_DNA"/>
</dbReference>
<dbReference type="InterPro" id="IPR051218">
    <property type="entry name" value="Sec_MonoDiacylglyc_Lipase"/>
</dbReference>
<dbReference type="OrthoDB" id="426718at2759"/>
<evidence type="ECO:0000256" key="1">
    <source>
        <dbReference type="ARBA" id="ARBA00023157"/>
    </source>
</evidence>
<evidence type="ECO:0000256" key="3">
    <source>
        <dbReference type="ARBA" id="ARBA00047591"/>
    </source>
</evidence>
<dbReference type="AlphaFoldDB" id="S8EJ96"/>
<comment type="catalytic activity">
    <reaction evidence="4">
        <text>a monoacylglycerol + H2O = glycerol + a fatty acid + H(+)</text>
        <dbReference type="Rhea" id="RHEA:15245"/>
        <dbReference type="ChEBI" id="CHEBI:15377"/>
        <dbReference type="ChEBI" id="CHEBI:15378"/>
        <dbReference type="ChEBI" id="CHEBI:17408"/>
        <dbReference type="ChEBI" id="CHEBI:17754"/>
        <dbReference type="ChEBI" id="CHEBI:28868"/>
    </reaction>
</comment>
<dbReference type="InterPro" id="IPR002921">
    <property type="entry name" value="Fungal_lipase-type"/>
</dbReference>
<organism evidence="6 7">
    <name type="scientific">Fomitopsis schrenkii</name>
    <name type="common">Brown rot fungus</name>
    <dbReference type="NCBI Taxonomy" id="2126942"/>
    <lineage>
        <taxon>Eukaryota</taxon>
        <taxon>Fungi</taxon>
        <taxon>Dikarya</taxon>
        <taxon>Basidiomycota</taxon>
        <taxon>Agaricomycotina</taxon>
        <taxon>Agaricomycetes</taxon>
        <taxon>Polyporales</taxon>
        <taxon>Fomitopsis</taxon>
    </lineage>
</organism>
<dbReference type="eggNOG" id="KOG4569">
    <property type="taxonomic scope" value="Eukaryota"/>
</dbReference>
<dbReference type="GO" id="GO:0006629">
    <property type="term" value="P:lipid metabolic process"/>
    <property type="evidence" value="ECO:0007669"/>
    <property type="project" value="InterPro"/>
</dbReference>
<evidence type="ECO:0000313" key="7">
    <source>
        <dbReference type="Proteomes" id="UP000015241"/>
    </source>
</evidence>
<evidence type="ECO:0000256" key="4">
    <source>
        <dbReference type="ARBA" id="ARBA00048461"/>
    </source>
</evidence>
<name>S8EJ96_FOMSC</name>
<dbReference type="Gene3D" id="3.40.50.1820">
    <property type="entry name" value="alpha/beta hydrolase"/>
    <property type="match status" value="1"/>
</dbReference>
<dbReference type="SUPFAM" id="SSF53474">
    <property type="entry name" value="alpha/beta-Hydrolases"/>
    <property type="match status" value="1"/>
</dbReference>
<dbReference type="InterPro" id="IPR029058">
    <property type="entry name" value="AB_hydrolase_fold"/>
</dbReference>
<proteinExistence type="inferred from homology"/>
<sequence>MGQLKLFGWLSAGAKEVAEELTPAQKHMYASEKLVNFRAISRLFATRSPHTLTTGDLAPPELITFLKDLGEFALVAYHTPEAHFLFDNLEMFLQPKYPFEGFNALRNTILVSPFRGTDVSGVPGVVVYRPGTKQLVVGFSGTATIWQTLHDLNSIKRRHPLSDGYVHSGFYAMYEGCKSAAFDCVKKGLATHDVEELAVVGHSMGGALGYLFAMDIFAGSCPLPPGATVTIATFGCPRLGDAALSEFWQELVAKYQAANGQASVKDYCVRGLNDGVPCLPPVSWGYRHLTRTPLYYYHDRLFHVPESEVEHGVFTVDKEALDRTRAPDHPRGGHNYYGRDAEKIIRRVYWQDRMMSRKPSAWQEAYVAKITEIEQMK</sequence>
<evidence type="ECO:0000313" key="6">
    <source>
        <dbReference type="EMBL" id="EPT04308.1"/>
    </source>
</evidence>
<accession>S8EJ96</accession>
<evidence type="ECO:0000259" key="5">
    <source>
        <dbReference type="Pfam" id="PF01764"/>
    </source>
</evidence>
<protein>
    <recommendedName>
        <fullName evidence="5">Fungal lipase-type domain-containing protein</fullName>
    </recommendedName>
</protein>
<dbReference type="Pfam" id="PF01764">
    <property type="entry name" value="Lipase_3"/>
    <property type="match status" value="1"/>
</dbReference>
<feature type="domain" description="Fungal lipase-type" evidence="5">
    <location>
        <begin position="136"/>
        <end position="282"/>
    </location>
</feature>
<keyword evidence="7" id="KW-1185">Reference proteome</keyword>
<dbReference type="STRING" id="743788.S8EJ96"/>
<dbReference type="PANTHER" id="PTHR45856">
    <property type="entry name" value="ALPHA/BETA-HYDROLASES SUPERFAMILY PROTEIN"/>
    <property type="match status" value="1"/>
</dbReference>
<dbReference type="InParanoid" id="S8EJ96"/>
<dbReference type="CDD" id="cd00519">
    <property type="entry name" value="Lipase_3"/>
    <property type="match status" value="1"/>
</dbReference>
<dbReference type="Proteomes" id="UP000015241">
    <property type="component" value="Unassembled WGS sequence"/>
</dbReference>
<gene>
    <name evidence="6" type="ORF">FOMPIDRAFT_1034927</name>
</gene>
<reference evidence="6 7" key="1">
    <citation type="journal article" date="2012" name="Science">
        <title>The Paleozoic origin of enzymatic lignin decomposition reconstructed from 31 fungal genomes.</title>
        <authorList>
            <person name="Floudas D."/>
            <person name="Binder M."/>
            <person name="Riley R."/>
            <person name="Barry K."/>
            <person name="Blanchette R.A."/>
            <person name="Henrissat B."/>
            <person name="Martinez A.T."/>
            <person name="Otillar R."/>
            <person name="Spatafora J.W."/>
            <person name="Yadav J.S."/>
            <person name="Aerts A."/>
            <person name="Benoit I."/>
            <person name="Boyd A."/>
            <person name="Carlson A."/>
            <person name="Copeland A."/>
            <person name="Coutinho P.M."/>
            <person name="de Vries R.P."/>
            <person name="Ferreira P."/>
            <person name="Findley K."/>
            <person name="Foster B."/>
            <person name="Gaskell J."/>
            <person name="Glotzer D."/>
            <person name="Gorecki P."/>
            <person name="Heitman J."/>
            <person name="Hesse C."/>
            <person name="Hori C."/>
            <person name="Igarashi K."/>
            <person name="Jurgens J.A."/>
            <person name="Kallen N."/>
            <person name="Kersten P."/>
            <person name="Kohler A."/>
            <person name="Kuees U."/>
            <person name="Kumar T.K.A."/>
            <person name="Kuo A."/>
            <person name="LaButti K."/>
            <person name="Larrondo L.F."/>
            <person name="Lindquist E."/>
            <person name="Ling A."/>
            <person name="Lombard V."/>
            <person name="Lucas S."/>
            <person name="Lundell T."/>
            <person name="Martin R."/>
            <person name="McLaughlin D.J."/>
            <person name="Morgenstern I."/>
            <person name="Morin E."/>
            <person name="Murat C."/>
            <person name="Nagy L.G."/>
            <person name="Nolan M."/>
            <person name="Ohm R.A."/>
            <person name="Patyshakuliyeva A."/>
            <person name="Rokas A."/>
            <person name="Ruiz-Duenas F.J."/>
            <person name="Sabat G."/>
            <person name="Salamov A."/>
            <person name="Samejima M."/>
            <person name="Schmutz J."/>
            <person name="Slot J.C."/>
            <person name="St John F."/>
            <person name="Stenlid J."/>
            <person name="Sun H."/>
            <person name="Sun S."/>
            <person name="Syed K."/>
            <person name="Tsang A."/>
            <person name="Wiebenga A."/>
            <person name="Young D."/>
            <person name="Pisabarro A."/>
            <person name="Eastwood D.C."/>
            <person name="Martin F."/>
            <person name="Cullen D."/>
            <person name="Grigoriev I.V."/>
            <person name="Hibbett D.S."/>
        </authorList>
    </citation>
    <scope>NUCLEOTIDE SEQUENCE</scope>
    <source>
        <strain evidence="7">FP-58527</strain>
    </source>
</reference>
<dbReference type="HOGENOM" id="CLU_038588_0_0_1"/>
<evidence type="ECO:0000256" key="2">
    <source>
        <dbReference type="ARBA" id="ARBA00043996"/>
    </source>
</evidence>
<keyword evidence="1" id="KW-1015">Disulfide bond</keyword>
<dbReference type="PANTHER" id="PTHR45856:SF24">
    <property type="entry name" value="FUNGAL LIPASE-LIKE DOMAIN-CONTAINING PROTEIN"/>
    <property type="match status" value="1"/>
</dbReference>
<comment type="similarity">
    <text evidence="2">Belongs to the AB hydrolase superfamily. Lipase family. Class 3 subfamily.</text>
</comment>
<comment type="catalytic activity">
    <reaction evidence="3">
        <text>a diacylglycerol + H2O = a monoacylglycerol + a fatty acid + H(+)</text>
        <dbReference type="Rhea" id="RHEA:32731"/>
        <dbReference type="ChEBI" id="CHEBI:15377"/>
        <dbReference type="ChEBI" id="CHEBI:15378"/>
        <dbReference type="ChEBI" id="CHEBI:17408"/>
        <dbReference type="ChEBI" id="CHEBI:18035"/>
        <dbReference type="ChEBI" id="CHEBI:28868"/>
    </reaction>
</comment>